<sequence>MPVGLYETRARVESRAAHEIIAAHVADPESQQCRVCLTVVPCPSANAAANRLVELGLPVLDPVPPQRRSALRRWLAPHRRGRTGPAPLLSRAWRWRLGSAVG</sequence>
<evidence type="ECO:0000313" key="2">
    <source>
        <dbReference type="Proteomes" id="UP000198226"/>
    </source>
</evidence>
<gene>
    <name evidence="1" type="ORF">GA0070623_3764</name>
</gene>
<proteinExistence type="predicted"/>
<protein>
    <submittedName>
        <fullName evidence="1">Uncharacterized protein</fullName>
    </submittedName>
</protein>
<accession>A0A1C5JRK0</accession>
<organism evidence="1 2">
    <name type="scientific">Micromonospora rifamycinica</name>
    <dbReference type="NCBI Taxonomy" id="291594"/>
    <lineage>
        <taxon>Bacteria</taxon>
        <taxon>Bacillati</taxon>
        <taxon>Actinomycetota</taxon>
        <taxon>Actinomycetes</taxon>
        <taxon>Micromonosporales</taxon>
        <taxon>Micromonosporaceae</taxon>
        <taxon>Micromonospora</taxon>
    </lineage>
</organism>
<dbReference type="OrthoDB" id="3403266at2"/>
<keyword evidence="2" id="KW-1185">Reference proteome</keyword>
<evidence type="ECO:0000313" key="1">
    <source>
        <dbReference type="EMBL" id="SCG73225.1"/>
    </source>
</evidence>
<name>A0A1C5JRK0_9ACTN</name>
<dbReference type="AlphaFoldDB" id="A0A1C5JRK0"/>
<reference evidence="2" key="1">
    <citation type="submission" date="2016-06" db="EMBL/GenBank/DDBJ databases">
        <authorList>
            <person name="Varghese N."/>
            <person name="Submissions Spin"/>
        </authorList>
    </citation>
    <scope>NUCLEOTIDE SEQUENCE [LARGE SCALE GENOMIC DNA]</scope>
    <source>
        <strain evidence="2">DSM 44983</strain>
    </source>
</reference>
<dbReference type="EMBL" id="LT607752">
    <property type="protein sequence ID" value="SCG73225.1"/>
    <property type="molecule type" value="Genomic_DNA"/>
</dbReference>
<dbReference type="Proteomes" id="UP000198226">
    <property type="component" value="Chromosome I"/>
</dbReference>